<evidence type="ECO:0000313" key="3">
    <source>
        <dbReference type="Proteomes" id="UP001499910"/>
    </source>
</evidence>
<name>A0ABP9KXM0_9RHOB</name>
<feature type="compositionally biased region" description="Polar residues" evidence="1">
    <location>
        <begin position="46"/>
        <end position="63"/>
    </location>
</feature>
<proteinExistence type="predicted"/>
<protein>
    <submittedName>
        <fullName evidence="2">Uncharacterized protein</fullName>
    </submittedName>
</protein>
<dbReference type="Proteomes" id="UP001499910">
    <property type="component" value="Unassembled WGS sequence"/>
</dbReference>
<accession>A0ABP9KXM0</accession>
<feature type="region of interest" description="Disordered" evidence="1">
    <location>
        <begin position="39"/>
        <end position="63"/>
    </location>
</feature>
<evidence type="ECO:0000313" key="2">
    <source>
        <dbReference type="EMBL" id="GAA5066332.1"/>
    </source>
</evidence>
<comment type="caution">
    <text evidence="2">The sequence shown here is derived from an EMBL/GenBank/DDBJ whole genome shotgun (WGS) entry which is preliminary data.</text>
</comment>
<sequence length="63" mass="6716">MIIAHDDMMRRAGIEGPVASLKAFLQGTRAPMRATMSRPMIPPAQNEASRTGPSGCTSSITSR</sequence>
<dbReference type="EMBL" id="BAABHW010000001">
    <property type="protein sequence ID" value="GAA5066332.1"/>
    <property type="molecule type" value="Genomic_DNA"/>
</dbReference>
<reference evidence="3" key="1">
    <citation type="journal article" date="2019" name="Int. J. Syst. Evol. Microbiol.">
        <title>The Global Catalogue of Microorganisms (GCM) 10K type strain sequencing project: providing services to taxonomists for standard genome sequencing and annotation.</title>
        <authorList>
            <consortium name="The Broad Institute Genomics Platform"/>
            <consortium name="The Broad Institute Genome Sequencing Center for Infectious Disease"/>
            <person name="Wu L."/>
            <person name="Ma J."/>
        </authorList>
    </citation>
    <scope>NUCLEOTIDE SEQUENCE [LARGE SCALE GENOMIC DNA]</scope>
    <source>
        <strain evidence="3">JCM 18015</strain>
    </source>
</reference>
<dbReference type="RefSeq" id="WP_259546868.1">
    <property type="nucleotide sequence ID" value="NZ_BAABHW010000001.1"/>
</dbReference>
<keyword evidence="3" id="KW-1185">Reference proteome</keyword>
<gene>
    <name evidence="2" type="ORF">GCM10023209_04810</name>
</gene>
<evidence type="ECO:0000256" key="1">
    <source>
        <dbReference type="SAM" id="MobiDB-lite"/>
    </source>
</evidence>
<organism evidence="2 3">
    <name type="scientific">[Roseibacterium] beibuensis</name>
    <dbReference type="NCBI Taxonomy" id="1193142"/>
    <lineage>
        <taxon>Bacteria</taxon>
        <taxon>Pseudomonadati</taxon>
        <taxon>Pseudomonadota</taxon>
        <taxon>Alphaproteobacteria</taxon>
        <taxon>Rhodobacterales</taxon>
        <taxon>Roseobacteraceae</taxon>
        <taxon>Roseicyclus</taxon>
    </lineage>
</organism>